<dbReference type="InterPro" id="IPR037284">
    <property type="entry name" value="SUF_FeS_clus_asmbl_SufBD_sf"/>
</dbReference>
<evidence type="ECO:0000313" key="4">
    <source>
        <dbReference type="EMBL" id="BBA17512.1"/>
    </source>
</evidence>
<dbReference type="PANTHER" id="PTHR43575:SF1">
    <property type="entry name" value="PROTEIN ABCI7, CHLOROPLASTIC"/>
    <property type="match status" value="1"/>
</dbReference>
<dbReference type="PANTHER" id="PTHR43575">
    <property type="entry name" value="PROTEIN ABCI7, CHLOROPLASTIC"/>
    <property type="match status" value="1"/>
</dbReference>
<dbReference type="NCBIfam" id="TIGR01981">
    <property type="entry name" value="sufD"/>
    <property type="match status" value="1"/>
</dbReference>
<gene>
    <name evidence="4" type="primary">sufD</name>
    <name evidence="4" type="ORF">STAT_612</name>
</gene>
<dbReference type="OrthoDB" id="9768262at2"/>
<accession>A0A224AKS5</accession>
<dbReference type="AlphaFoldDB" id="A0A224AKS5"/>
<reference evidence="4 5" key="1">
    <citation type="submission" date="2014-06" db="EMBL/GenBank/DDBJ databases">
        <title>Genome sequence of the intracellular symbiont Blattabacterium cuenoti, strain STAT from the wood feeding cockroach Salganea taiwanensis taiwanensis.</title>
        <authorList>
            <person name="Kinjo Y."/>
            <person name="Ohkuma M."/>
            <person name="Tokuda G."/>
        </authorList>
    </citation>
    <scope>NUCLEOTIDE SEQUENCE [LARGE SCALE GENOMIC DNA]</scope>
    <source>
        <strain evidence="4 5">STAT</strain>
    </source>
</reference>
<organism evidence="4 5">
    <name type="scientific">Blattabacterium cuenoti STAT</name>
    <dbReference type="NCBI Taxonomy" id="1457030"/>
    <lineage>
        <taxon>Bacteria</taxon>
        <taxon>Pseudomonadati</taxon>
        <taxon>Bacteroidota</taxon>
        <taxon>Flavobacteriia</taxon>
        <taxon>Flavobacteriales</taxon>
        <taxon>Blattabacteriaceae</taxon>
        <taxon>Blattabacterium</taxon>
    </lineage>
</organism>
<dbReference type="InterPro" id="IPR055346">
    <property type="entry name" value="Fe-S_cluster_assembly_SufBD"/>
</dbReference>
<dbReference type="Proteomes" id="UP000263619">
    <property type="component" value="Chromosome"/>
</dbReference>
<proteinExistence type="inferred from homology"/>
<dbReference type="SUPFAM" id="SSF101960">
    <property type="entry name" value="Stabilizer of iron transporter SufD"/>
    <property type="match status" value="1"/>
</dbReference>
<dbReference type="InterPro" id="IPR045595">
    <property type="entry name" value="SufBD_N"/>
</dbReference>
<name>A0A224AKS5_9FLAO</name>
<sequence length="433" mass="51007">MQLKEKITLLINKFYSEKKDSYMSSLKQKHFNFFHKKGFPSFINNEEWKNIDIDSIINQDYNLFSENVKIGNIEHKKIKKLTFLKKEKSLILIFIDGKYYPHFSYTKHVKNINLSNLLSLKDNEIQNYYGKLSYQYDAFYTLNTLLLKDGAYVYIPDNLILESPIEILHISTGMDSKTMLNNRNLIIVGEHSYVKIIEHYKSLKKHLAFINSVSEVYTMNHSMIDYYKVQDNLDETYVIDNTFFKQKKNSKCTVYTFSFKGNFIKNNLKLYSNGEKTYSYLYGISLLSGKQFVDHHTLINHLCSNAYSFQLYKNILCEKSRGIFNGKIIINEFIKKINAFQKNHNILLSDEAHINANPQLEIYSESVKCSHGCTIGNIQEPELFYLQSRGIPKKKAKMLLLFSFLEEILIPIRVFELKKLIYNKMKKRLDKHL</sequence>
<feature type="domain" description="SUF system FeS cluster assembly SufBD core" evidence="2">
    <location>
        <begin position="176"/>
        <end position="404"/>
    </location>
</feature>
<dbReference type="Pfam" id="PF01458">
    <property type="entry name" value="SUFBD_core"/>
    <property type="match status" value="1"/>
</dbReference>
<comment type="similarity">
    <text evidence="1">Belongs to the iron-sulfur cluster assembly SufBD family.</text>
</comment>
<evidence type="ECO:0000256" key="1">
    <source>
        <dbReference type="ARBA" id="ARBA00043967"/>
    </source>
</evidence>
<keyword evidence="5" id="KW-1185">Reference proteome</keyword>
<dbReference type="GO" id="GO:0016226">
    <property type="term" value="P:iron-sulfur cluster assembly"/>
    <property type="evidence" value="ECO:0007669"/>
    <property type="project" value="InterPro"/>
</dbReference>
<dbReference type="InterPro" id="IPR011542">
    <property type="entry name" value="SUF_FeS_clus_asmbl_SufD"/>
</dbReference>
<evidence type="ECO:0000313" key="5">
    <source>
        <dbReference type="Proteomes" id="UP000263619"/>
    </source>
</evidence>
<feature type="domain" description="SUF system FeS cluster assembly SufBD N-terminal" evidence="3">
    <location>
        <begin position="15"/>
        <end position="167"/>
    </location>
</feature>
<evidence type="ECO:0000259" key="2">
    <source>
        <dbReference type="Pfam" id="PF01458"/>
    </source>
</evidence>
<dbReference type="InterPro" id="IPR000825">
    <property type="entry name" value="SUF_FeS_clus_asmbl_SufBD_core"/>
</dbReference>
<protein>
    <submittedName>
        <fullName evidence="4">FeS assembly protein</fullName>
    </submittedName>
</protein>
<dbReference type="Pfam" id="PF19295">
    <property type="entry name" value="SufBD_N"/>
    <property type="match status" value="1"/>
</dbReference>
<evidence type="ECO:0000259" key="3">
    <source>
        <dbReference type="Pfam" id="PF19295"/>
    </source>
</evidence>
<dbReference type="RefSeq" id="WP_119305795.1">
    <property type="nucleotide sequence ID" value="NZ_AP014608.1"/>
</dbReference>
<dbReference type="EMBL" id="AP014608">
    <property type="protein sequence ID" value="BBA17512.1"/>
    <property type="molecule type" value="Genomic_DNA"/>
</dbReference>